<dbReference type="Proteomes" id="UP000238362">
    <property type="component" value="Unassembled WGS sequence"/>
</dbReference>
<evidence type="ECO:0000313" key="2">
    <source>
        <dbReference type="Proteomes" id="UP000238362"/>
    </source>
</evidence>
<comment type="caution">
    <text evidence="1">The sequence shown here is derived from an EMBL/GenBank/DDBJ whole genome shotgun (WGS) entry which is preliminary data.</text>
</comment>
<sequence length="77" mass="8816">MAGRMRMRAEGPRISVDNERCERFGLCEWEAPALFQLRRDGRLRYRRRAQPHEIEQAAAAARCCPMQAIALTGVTGR</sequence>
<dbReference type="Gene3D" id="3.30.70.20">
    <property type="match status" value="1"/>
</dbReference>
<dbReference type="AlphaFoldDB" id="A0A2T0M3K2"/>
<dbReference type="Pfam" id="PF13370">
    <property type="entry name" value="Fer4_13"/>
    <property type="match status" value="1"/>
</dbReference>
<dbReference type="RefSeq" id="WP_245900392.1">
    <property type="nucleotide sequence ID" value="NZ_PVNH01000001.1"/>
</dbReference>
<dbReference type="EMBL" id="PVNH01000001">
    <property type="protein sequence ID" value="PRX51292.1"/>
    <property type="molecule type" value="Genomic_DNA"/>
</dbReference>
<reference evidence="1 2" key="1">
    <citation type="submission" date="2018-03" db="EMBL/GenBank/DDBJ databases">
        <title>Genomic Encyclopedia of Type Strains, Phase III (KMG-III): the genomes of soil and plant-associated and newly described type strains.</title>
        <authorList>
            <person name="Whitman W."/>
        </authorList>
    </citation>
    <scope>NUCLEOTIDE SEQUENCE [LARGE SCALE GENOMIC DNA]</scope>
    <source>
        <strain evidence="1 2">CGMCC 4.7125</strain>
    </source>
</reference>
<accession>A0A2T0M3K2</accession>
<keyword evidence="2" id="KW-1185">Reference proteome</keyword>
<gene>
    <name evidence="1" type="ORF">B0I33_101445</name>
</gene>
<name>A0A2T0M3K2_9PSEU</name>
<evidence type="ECO:0000313" key="1">
    <source>
        <dbReference type="EMBL" id="PRX51292.1"/>
    </source>
</evidence>
<dbReference type="SUPFAM" id="SSF54862">
    <property type="entry name" value="4Fe-4S ferredoxins"/>
    <property type="match status" value="1"/>
</dbReference>
<protein>
    <submittedName>
        <fullName evidence="1">Ferredoxin</fullName>
    </submittedName>
</protein>
<organism evidence="1 2">
    <name type="scientific">Prauserella shujinwangii</name>
    <dbReference type="NCBI Taxonomy" id="1453103"/>
    <lineage>
        <taxon>Bacteria</taxon>
        <taxon>Bacillati</taxon>
        <taxon>Actinomycetota</taxon>
        <taxon>Actinomycetes</taxon>
        <taxon>Pseudonocardiales</taxon>
        <taxon>Pseudonocardiaceae</taxon>
        <taxon>Prauserella</taxon>
    </lineage>
</organism>
<proteinExistence type="predicted"/>